<reference evidence="1 2" key="1">
    <citation type="submission" date="2016-09" db="EMBL/GenBank/DDBJ databases">
        <title>Alteromonas lipolytica, a new species isolated from sea water.</title>
        <authorList>
            <person name="Wu Y.-H."/>
            <person name="Cheng H."/>
            <person name="Xu X.-W."/>
        </authorList>
    </citation>
    <scope>NUCLEOTIDE SEQUENCE [LARGE SCALE GENOMIC DNA]</scope>
    <source>
        <strain evidence="1 2">JW12</strain>
    </source>
</reference>
<organism evidence="1 2">
    <name type="scientific">Alteromonas lipolytica</name>
    <dbReference type="NCBI Taxonomy" id="1856405"/>
    <lineage>
        <taxon>Bacteria</taxon>
        <taxon>Pseudomonadati</taxon>
        <taxon>Pseudomonadota</taxon>
        <taxon>Gammaproteobacteria</taxon>
        <taxon>Alteromonadales</taxon>
        <taxon>Alteromonadaceae</taxon>
        <taxon>Alteromonas/Salinimonas group</taxon>
        <taxon>Alteromonas</taxon>
    </lineage>
</organism>
<name>A0A1E8FEF3_9ALTE</name>
<accession>A0A1E8FEF3</accession>
<dbReference type="AlphaFoldDB" id="A0A1E8FEF3"/>
<keyword evidence="2" id="KW-1185">Reference proteome</keyword>
<dbReference type="Pfam" id="PF22491">
    <property type="entry name" value="DUF6988"/>
    <property type="match status" value="1"/>
</dbReference>
<proteinExistence type="predicted"/>
<comment type="caution">
    <text evidence="1">The sequence shown here is derived from an EMBL/GenBank/DDBJ whole genome shotgun (WGS) entry which is preliminary data.</text>
</comment>
<dbReference type="EMBL" id="MJIC01000014">
    <property type="protein sequence ID" value="OFI34291.1"/>
    <property type="molecule type" value="Genomic_DNA"/>
</dbReference>
<evidence type="ECO:0000313" key="1">
    <source>
        <dbReference type="EMBL" id="OFI34291.1"/>
    </source>
</evidence>
<gene>
    <name evidence="1" type="ORF">BFC17_21955</name>
</gene>
<dbReference type="Proteomes" id="UP000176037">
    <property type="component" value="Unassembled WGS sequence"/>
</dbReference>
<evidence type="ECO:0000313" key="2">
    <source>
        <dbReference type="Proteomes" id="UP000176037"/>
    </source>
</evidence>
<sequence length="171" mass="19013">MCDVAIEHAHSLQNLIKTGNYTSAVSMLRLQFDALTRSVWLLWGATESKVDRIMQDLSVETANADNGLPSHAEMIKQIDGKAPAEATRMLKEFRDVTWKASSSYVHGGIHAMKRHSEGYPITLLNQIIVNSNGLLMLSAVHMATMTGNAHVVTDIVRLRDSYRDILPKLNL</sequence>
<dbReference type="InterPro" id="IPR054257">
    <property type="entry name" value="DUF6988"/>
</dbReference>
<protein>
    <submittedName>
        <fullName evidence="1">Uncharacterized protein</fullName>
    </submittedName>
</protein>